<dbReference type="PANTHER" id="PTHR11102">
    <property type="entry name" value="SEL-1-LIKE PROTEIN"/>
    <property type="match status" value="1"/>
</dbReference>
<dbReference type="Proteomes" id="UP000587586">
    <property type="component" value="Unassembled WGS sequence"/>
</dbReference>
<comment type="caution">
    <text evidence="1">The sequence shown here is derived from an EMBL/GenBank/DDBJ whole genome shotgun (WGS) entry which is preliminary data.</text>
</comment>
<dbReference type="Gene3D" id="1.25.40.10">
    <property type="entry name" value="Tetratricopeptide repeat domain"/>
    <property type="match status" value="1"/>
</dbReference>
<evidence type="ECO:0008006" key="3">
    <source>
        <dbReference type="Google" id="ProtNLM"/>
    </source>
</evidence>
<keyword evidence="2" id="KW-1185">Reference proteome</keyword>
<dbReference type="InterPro" id="IPR011990">
    <property type="entry name" value="TPR-like_helical_dom_sf"/>
</dbReference>
<dbReference type="SUPFAM" id="SSF81901">
    <property type="entry name" value="HCP-like"/>
    <property type="match status" value="1"/>
</dbReference>
<gene>
    <name evidence="1" type="ORF">GMLC_24890</name>
</gene>
<dbReference type="InterPro" id="IPR050767">
    <property type="entry name" value="Sel1_AlgK"/>
</dbReference>
<protein>
    <recommendedName>
        <fullName evidence="3">Sel1 repeat family protein</fullName>
    </recommendedName>
</protein>
<dbReference type="RefSeq" id="WP_183361454.1">
    <property type="nucleotide sequence ID" value="NZ_BLXZ01000004.1"/>
</dbReference>
<evidence type="ECO:0000313" key="2">
    <source>
        <dbReference type="Proteomes" id="UP000587586"/>
    </source>
</evidence>
<sequence length="292" mass="32483">MTKDTLHGTTCECTALDEQESCNCACENDSILSNTSDKVIDFKQRTSELRQKGLLSSSVSSFQATRSLAFGIMYLTGEGVVRDTARAAEFLAVAAKGGIPQAKHELAKLHLEGVAVPYDPDYARLLLEGASRDEYLPSTVYLAEMYLFGKNGPKDIEEALELLYAAASKSEPAAMYYLALIYDKEPEYQNSFEAAYWYRRAAEYGHFKSQIRLAALYAMGLGVPQCPETAQAFLDVAQESLEEQDPRFLLWQGEHFVAQPETEFLAQALIKAAADMHHTPAQRVLMQHGWRG</sequence>
<accession>A0A6V8N907</accession>
<dbReference type="Pfam" id="PF08238">
    <property type="entry name" value="Sel1"/>
    <property type="match status" value="5"/>
</dbReference>
<dbReference type="InterPro" id="IPR006597">
    <property type="entry name" value="Sel1-like"/>
</dbReference>
<dbReference type="SMART" id="SM00671">
    <property type="entry name" value="SEL1"/>
    <property type="match status" value="5"/>
</dbReference>
<evidence type="ECO:0000313" key="1">
    <source>
        <dbReference type="EMBL" id="GFO68910.1"/>
    </source>
</evidence>
<dbReference type="PANTHER" id="PTHR11102:SF160">
    <property type="entry name" value="ERAD-ASSOCIATED E3 UBIQUITIN-PROTEIN LIGASE COMPONENT HRD3"/>
    <property type="match status" value="1"/>
</dbReference>
<dbReference type="AlphaFoldDB" id="A0A6V8N907"/>
<reference evidence="2" key="1">
    <citation type="submission" date="2020-06" db="EMBL/GenBank/DDBJ databases">
        <title>Draft genomic sequecing of Geomonas sp. Red745.</title>
        <authorList>
            <person name="Itoh H."/>
            <person name="Xu Z.X."/>
            <person name="Ushijima N."/>
            <person name="Masuda Y."/>
            <person name="Shiratori Y."/>
            <person name="Senoo K."/>
        </authorList>
    </citation>
    <scope>NUCLEOTIDE SEQUENCE [LARGE SCALE GENOMIC DNA]</scope>
    <source>
        <strain evidence="2">Red745</strain>
    </source>
</reference>
<proteinExistence type="predicted"/>
<dbReference type="EMBL" id="BLXZ01000004">
    <property type="protein sequence ID" value="GFO68910.1"/>
    <property type="molecule type" value="Genomic_DNA"/>
</dbReference>
<name>A0A6V8N907_9BACT</name>
<organism evidence="1 2">
    <name type="scientific">Geomonas limicola</name>
    <dbReference type="NCBI Taxonomy" id="2740186"/>
    <lineage>
        <taxon>Bacteria</taxon>
        <taxon>Pseudomonadati</taxon>
        <taxon>Thermodesulfobacteriota</taxon>
        <taxon>Desulfuromonadia</taxon>
        <taxon>Geobacterales</taxon>
        <taxon>Geobacteraceae</taxon>
        <taxon>Geomonas</taxon>
    </lineage>
</organism>